<feature type="coiled-coil region" evidence="1">
    <location>
        <begin position="48"/>
        <end position="75"/>
    </location>
</feature>
<dbReference type="AlphaFoldDB" id="A0A8X6RA17"/>
<protein>
    <submittedName>
        <fullName evidence="2">Uncharacterized protein</fullName>
    </submittedName>
</protein>
<accession>A0A8X6RA17</accession>
<proteinExistence type="predicted"/>
<organism evidence="2 3">
    <name type="scientific">Trichonephila clavipes</name>
    <name type="common">Golden silk orbweaver</name>
    <name type="synonym">Nephila clavipes</name>
    <dbReference type="NCBI Taxonomy" id="2585209"/>
    <lineage>
        <taxon>Eukaryota</taxon>
        <taxon>Metazoa</taxon>
        <taxon>Ecdysozoa</taxon>
        <taxon>Arthropoda</taxon>
        <taxon>Chelicerata</taxon>
        <taxon>Arachnida</taxon>
        <taxon>Araneae</taxon>
        <taxon>Araneomorphae</taxon>
        <taxon>Entelegynae</taxon>
        <taxon>Araneoidea</taxon>
        <taxon>Nephilidae</taxon>
        <taxon>Trichonephila</taxon>
    </lineage>
</organism>
<dbReference type="Proteomes" id="UP000887159">
    <property type="component" value="Unassembled WGS sequence"/>
</dbReference>
<evidence type="ECO:0000313" key="3">
    <source>
        <dbReference type="Proteomes" id="UP000887159"/>
    </source>
</evidence>
<keyword evidence="1" id="KW-0175">Coiled coil</keyword>
<keyword evidence="3" id="KW-1185">Reference proteome</keyword>
<name>A0A8X6RA17_TRICX</name>
<evidence type="ECO:0000313" key="2">
    <source>
        <dbReference type="EMBL" id="GFX86580.1"/>
    </source>
</evidence>
<gene>
    <name evidence="2" type="ORF">TNCV_462001</name>
</gene>
<dbReference type="EMBL" id="BMAU01021011">
    <property type="protein sequence ID" value="GFX86580.1"/>
    <property type="molecule type" value="Genomic_DNA"/>
</dbReference>
<comment type="caution">
    <text evidence="2">The sequence shown here is derived from an EMBL/GenBank/DDBJ whole genome shotgun (WGS) entry which is preliminary data.</text>
</comment>
<evidence type="ECO:0000256" key="1">
    <source>
        <dbReference type="SAM" id="Coils"/>
    </source>
</evidence>
<reference evidence="2" key="1">
    <citation type="submission" date="2020-08" db="EMBL/GenBank/DDBJ databases">
        <title>Multicomponent nature underlies the extraordinary mechanical properties of spider dragline silk.</title>
        <authorList>
            <person name="Kono N."/>
            <person name="Nakamura H."/>
            <person name="Mori M."/>
            <person name="Yoshida Y."/>
            <person name="Ohtoshi R."/>
            <person name="Malay A.D."/>
            <person name="Moran D.A.P."/>
            <person name="Tomita M."/>
            <person name="Numata K."/>
            <person name="Arakawa K."/>
        </authorList>
    </citation>
    <scope>NUCLEOTIDE SEQUENCE</scope>
</reference>
<sequence length="96" mass="11461">MHVLSPKQQNVMKQLKDIKEKGERDNYWKTIVADLTTERDVFKNESKENEWKVKIDALKSERDTLKAERDNLLLENCGLRRILIHVTQMFSDLFQK</sequence>